<protein>
    <submittedName>
        <fullName evidence="1">Uncharacterized protein</fullName>
    </submittedName>
</protein>
<dbReference type="AlphaFoldDB" id="A0A382BVQ0"/>
<proteinExistence type="predicted"/>
<feature type="non-terminal residue" evidence="1">
    <location>
        <position position="1"/>
    </location>
</feature>
<dbReference type="EMBL" id="UINC01031582">
    <property type="protein sequence ID" value="SVB17865.1"/>
    <property type="molecule type" value="Genomic_DNA"/>
</dbReference>
<reference evidence="1" key="1">
    <citation type="submission" date="2018-05" db="EMBL/GenBank/DDBJ databases">
        <authorList>
            <person name="Lanie J.A."/>
            <person name="Ng W.-L."/>
            <person name="Kazmierczak K.M."/>
            <person name="Andrzejewski T.M."/>
            <person name="Davidsen T.M."/>
            <person name="Wayne K.J."/>
            <person name="Tettelin H."/>
            <person name="Glass J.I."/>
            <person name="Rusch D."/>
            <person name="Podicherti R."/>
            <person name="Tsui H.-C.T."/>
            <person name="Winkler M.E."/>
        </authorList>
    </citation>
    <scope>NUCLEOTIDE SEQUENCE</scope>
</reference>
<sequence length="33" mass="4074">VVIYALIFVDCFHHENLFQFLFLSNKFLEKEIR</sequence>
<accession>A0A382BVQ0</accession>
<name>A0A382BVQ0_9ZZZZ</name>
<evidence type="ECO:0000313" key="1">
    <source>
        <dbReference type="EMBL" id="SVB17865.1"/>
    </source>
</evidence>
<organism evidence="1">
    <name type="scientific">marine metagenome</name>
    <dbReference type="NCBI Taxonomy" id="408172"/>
    <lineage>
        <taxon>unclassified sequences</taxon>
        <taxon>metagenomes</taxon>
        <taxon>ecological metagenomes</taxon>
    </lineage>
</organism>
<gene>
    <name evidence="1" type="ORF">METZ01_LOCUS170719</name>
</gene>